<proteinExistence type="predicted"/>
<protein>
    <submittedName>
        <fullName evidence="1">Uncharacterized protein</fullName>
    </submittedName>
</protein>
<keyword evidence="2" id="KW-1185">Reference proteome</keyword>
<dbReference type="EMBL" id="CM042014">
    <property type="protein sequence ID" value="KAI3724686.1"/>
    <property type="molecule type" value="Genomic_DNA"/>
</dbReference>
<sequence length="244" mass="27308">MLELEKKDKEGWISIIAYDRRNTSVEYIDNRRGMKFSMAEEKEAANTQVSELSTTDLKEKDENTLNFLDSVDNYLILIESLTSTLRQGWLELASARHSMGGSRVNTSLLTLKHHSAATKVEVNYDNGGSITKSPQLTLCKWASSDKKDSSFEDENIDNKESTKESNGSETTASPIKTENHLQKERGKVLSMFGALVSPKLRASQLSFETALDTLVEIANVRSSILETHHALLQHKVKPTKSTEE</sequence>
<dbReference type="Proteomes" id="UP001055811">
    <property type="component" value="Linkage Group LG06"/>
</dbReference>
<comment type="caution">
    <text evidence="1">The sequence shown here is derived from an EMBL/GenBank/DDBJ whole genome shotgun (WGS) entry which is preliminary data.</text>
</comment>
<reference evidence="1 2" key="2">
    <citation type="journal article" date="2022" name="Mol. Ecol. Resour.">
        <title>The genomes of chicory, endive, great burdock and yacon provide insights into Asteraceae paleo-polyploidization history and plant inulin production.</title>
        <authorList>
            <person name="Fan W."/>
            <person name="Wang S."/>
            <person name="Wang H."/>
            <person name="Wang A."/>
            <person name="Jiang F."/>
            <person name="Liu H."/>
            <person name="Zhao H."/>
            <person name="Xu D."/>
            <person name="Zhang Y."/>
        </authorList>
    </citation>
    <scope>NUCLEOTIDE SEQUENCE [LARGE SCALE GENOMIC DNA]</scope>
    <source>
        <strain evidence="2">cv. Punajuju</strain>
        <tissue evidence="1">Leaves</tissue>
    </source>
</reference>
<organism evidence="1 2">
    <name type="scientific">Cichorium intybus</name>
    <name type="common">Chicory</name>
    <dbReference type="NCBI Taxonomy" id="13427"/>
    <lineage>
        <taxon>Eukaryota</taxon>
        <taxon>Viridiplantae</taxon>
        <taxon>Streptophyta</taxon>
        <taxon>Embryophyta</taxon>
        <taxon>Tracheophyta</taxon>
        <taxon>Spermatophyta</taxon>
        <taxon>Magnoliopsida</taxon>
        <taxon>eudicotyledons</taxon>
        <taxon>Gunneridae</taxon>
        <taxon>Pentapetalae</taxon>
        <taxon>asterids</taxon>
        <taxon>campanulids</taxon>
        <taxon>Asterales</taxon>
        <taxon>Asteraceae</taxon>
        <taxon>Cichorioideae</taxon>
        <taxon>Cichorieae</taxon>
        <taxon>Cichoriinae</taxon>
        <taxon>Cichorium</taxon>
    </lineage>
</organism>
<name>A0ACB9BRM6_CICIN</name>
<evidence type="ECO:0000313" key="2">
    <source>
        <dbReference type="Proteomes" id="UP001055811"/>
    </source>
</evidence>
<evidence type="ECO:0000313" key="1">
    <source>
        <dbReference type="EMBL" id="KAI3724686.1"/>
    </source>
</evidence>
<gene>
    <name evidence="1" type="ORF">L2E82_36472</name>
</gene>
<reference evidence="2" key="1">
    <citation type="journal article" date="2022" name="Mol. Ecol. Resour.">
        <title>The genomes of chicory, endive, great burdock and yacon provide insights into Asteraceae palaeo-polyploidization history and plant inulin production.</title>
        <authorList>
            <person name="Fan W."/>
            <person name="Wang S."/>
            <person name="Wang H."/>
            <person name="Wang A."/>
            <person name="Jiang F."/>
            <person name="Liu H."/>
            <person name="Zhao H."/>
            <person name="Xu D."/>
            <person name="Zhang Y."/>
        </authorList>
    </citation>
    <scope>NUCLEOTIDE SEQUENCE [LARGE SCALE GENOMIC DNA]</scope>
    <source>
        <strain evidence="2">cv. Punajuju</strain>
    </source>
</reference>
<accession>A0ACB9BRM6</accession>